<evidence type="ECO:0000256" key="2">
    <source>
        <dbReference type="ARBA" id="ARBA00022763"/>
    </source>
</evidence>
<dbReference type="GO" id="GO:0005524">
    <property type="term" value="F:ATP binding"/>
    <property type="evidence" value="ECO:0007669"/>
    <property type="project" value="UniProtKB-KW"/>
</dbReference>
<evidence type="ECO:0000256" key="4">
    <source>
        <dbReference type="ARBA" id="ARBA00022806"/>
    </source>
</evidence>
<feature type="region of interest" description="Disordered" evidence="10">
    <location>
        <begin position="99"/>
        <end position="119"/>
    </location>
</feature>
<dbReference type="PIRSF" id="PIRSF037307">
    <property type="entry name" value="Lhr-like_helic_prd"/>
    <property type="match status" value="1"/>
</dbReference>
<keyword evidence="2" id="KW-0227">DNA damage</keyword>
<organism evidence="13 14">
    <name type="scientific">Candidatus Phycosocius bacilliformis</name>
    <dbReference type="NCBI Taxonomy" id="1445552"/>
    <lineage>
        <taxon>Bacteria</taxon>
        <taxon>Pseudomonadati</taxon>
        <taxon>Pseudomonadota</taxon>
        <taxon>Alphaproteobacteria</taxon>
        <taxon>Caulobacterales</taxon>
        <taxon>Caulobacterales incertae sedis</taxon>
        <taxon>Candidatus Phycosocius</taxon>
    </lineage>
</organism>
<dbReference type="EMBL" id="BFBR01000004">
    <property type="protein sequence ID" value="GBF57819.1"/>
    <property type="molecule type" value="Genomic_DNA"/>
</dbReference>
<evidence type="ECO:0000256" key="10">
    <source>
        <dbReference type="SAM" id="MobiDB-lite"/>
    </source>
</evidence>
<dbReference type="Gene3D" id="3.40.50.300">
    <property type="entry name" value="P-loop containing nucleotide triphosphate hydrolases"/>
    <property type="match status" value="2"/>
</dbReference>
<evidence type="ECO:0000256" key="6">
    <source>
        <dbReference type="ARBA" id="ARBA00023125"/>
    </source>
</evidence>
<keyword evidence="3 13" id="KW-0378">Hydrolase</keyword>
<dbReference type="PROSITE" id="PS51192">
    <property type="entry name" value="HELICASE_ATP_BIND_1"/>
    <property type="match status" value="1"/>
</dbReference>
<dbReference type="SUPFAM" id="SSF52540">
    <property type="entry name" value="P-loop containing nucleoside triphosphate hydrolases"/>
    <property type="match status" value="1"/>
</dbReference>
<keyword evidence="7" id="KW-0234">DNA repair</keyword>
<evidence type="ECO:0000256" key="9">
    <source>
        <dbReference type="ARBA" id="ARBA00093467"/>
    </source>
</evidence>
<dbReference type="InterPro" id="IPR052511">
    <property type="entry name" value="ATP-dep_Helicase"/>
</dbReference>
<proteinExistence type="inferred from homology"/>
<dbReference type="PANTHER" id="PTHR47962:SF3">
    <property type="entry name" value="LARGE ATP-DEPENDENT HELICASE-RELATED PROTEIN"/>
    <property type="match status" value="1"/>
</dbReference>
<dbReference type="InterPro" id="IPR045628">
    <property type="entry name" value="Lhr_WH_dom"/>
</dbReference>
<comment type="caution">
    <text evidence="13">The sequence shown here is derived from an EMBL/GenBank/DDBJ whole genome shotgun (WGS) entry which is preliminary data.</text>
</comment>
<evidence type="ECO:0000259" key="12">
    <source>
        <dbReference type="PROSITE" id="PS51194"/>
    </source>
</evidence>
<keyword evidence="6" id="KW-0238">DNA-binding</keyword>
<dbReference type="Pfam" id="PF00270">
    <property type="entry name" value="DEAD"/>
    <property type="match status" value="1"/>
</dbReference>
<dbReference type="AlphaFoldDB" id="A0A2P2E9T0"/>
<keyword evidence="1" id="KW-0547">Nucleotide-binding</keyword>
<feature type="domain" description="Helicase C-terminal" evidence="12">
    <location>
        <begin position="246"/>
        <end position="394"/>
    </location>
</feature>
<accession>A0A2P2E9T0</accession>
<evidence type="ECO:0000313" key="13">
    <source>
        <dbReference type="EMBL" id="GBF57819.1"/>
    </source>
</evidence>
<dbReference type="InterPro" id="IPR014001">
    <property type="entry name" value="Helicase_ATP-bd"/>
</dbReference>
<dbReference type="GO" id="GO:0003724">
    <property type="term" value="F:RNA helicase activity"/>
    <property type="evidence" value="ECO:0007669"/>
    <property type="project" value="UniProtKB-EC"/>
</dbReference>
<evidence type="ECO:0000256" key="3">
    <source>
        <dbReference type="ARBA" id="ARBA00022801"/>
    </source>
</evidence>
<evidence type="ECO:0000259" key="11">
    <source>
        <dbReference type="PROSITE" id="PS51192"/>
    </source>
</evidence>
<keyword evidence="5" id="KW-0067">ATP-binding</keyword>
<keyword evidence="4 13" id="KW-0347">Helicase</keyword>
<dbReference type="InterPro" id="IPR011545">
    <property type="entry name" value="DEAD/DEAH_box_helicase_dom"/>
</dbReference>
<dbReference type="GO" id="GO:0006281">
    <property type="term" value="P:DNA repair"/>
    <property type="evidence" value="ECO:0007669"/>
    <property type="project" value="UniProtKB-KW"/>
</dbReference>
<gene>
    <name evidence="13" type="primary">dbpA_1</name>
    <name evidence="13" type="ORF">PbB2_01489</name>
</gene>
<dbReference type="RefSeq" id="WP_108984891.1">
    <property type="nucleotide sequence ID" value="NZ_BFBR01000004.1"/>
</dbReference>
<dbReference type="OrthoDB" id="9815222at2"/>
<evidence type="ECO:0000256" key="7">
    <source>
        <dbReference type="ARBA" id="ARBA00023204"/>
    </source>
</evidence>
<dbReference type="Pfam" id="PF00271">
    <property type="entry name" value="Helicase_C"/>
    <property type="match status" value="1"/>
</dbReference>
<dbReference type="PROSITE" id="PS51194">
    <property type="entry name" value="HELICASE_CTER"/>
    <property type="match status" value="1"/>
</dbReference>
<name>A0A2P2E9T0_9PROT</name>
<dbReference type="InterPro" id="IPR027417">
    <property type="entry name" value="P-loop_NTPase"/>
</dbReference>
<dbReference type="InterPro" id="IPR026362">
    <property type="entry name" value="DEXH_lig_assoc"/>
</dbReference>
<reference evidence="13 14" key="1">
    <citation type="journal article" date="2018" name="Genome Announc.">
        <title>Draft Genome Sequence of "Candidatus Phycosocius bacilliformis," an Alphaproteobacterial Ectosymbiont of the Hydrocarbon-Producing Green Alga Botryococcus braunii.</title>
        <authorList>
            <person name="Tanabe Y."/>
            <person name="Yamaguchi H."/>
            <person name="Watanabe M.M."/>
        </authorList>
    </citation>
    <scope>NUCLEOTIDE SEQUENCE [LARGE SCALE GENOMIC DNA]</scope>
    <source>
        <strain evidence="13 14">BOTRYCO-2</strain>
    </source>
</reference>
<dbReference type="EC" id="3.6.4.13" evidence="13"/>
<dbReference type="Pfam" id="PF08494">
    <property type="entry name" value="DEAD_assoc"/>
    <property type="match status" value="1"/>
</dbReference>
<evidence type="ECO:0000256" key="5">
    <source>
        <dbReference type="ARBA" id="ARBA00022840"/>
    </source>
</evidence>
<keyword evidence="14" id="KW-1185">Reference proteome</keyword>
<dbReference type="InterPro" id="IPR001650">
    <property type="entry name" value="Helicase_C-like"/>
</dbReference>
<dbReference type="GO" id="GO:0003677">
    <property type="term" value="F:DNA binding"/>
    <property type="evidence" value="ECO:0007669"/>
    <property type="project" value="UniProtKB-KW"/>
</dbReference>
<evidence type="ECO:0000256" key="1">
    <source>
        <dbReference type="ARBA" id="ARBA00022741"/>
    </source>
</evidence>
<dbReference type="InterPro" id="IPR017170">
    <property type="entry name" value="Lhr-like"/>
</dbReference>
<dbReference type="GO" id="GO:0016887">
    <property type="term" value="F:ATP hydrolysis activity"/>
    <property type="evidence" value="ECO:0007669"/>
    <property type="project" value="TreeGrafter"/>
</dbReference>
<dbReference type="Proteomes" id="UP000245086">
    <property type="component" value="Unassembled WGS sequence"/>
</dbReference>
<dbReference type="Pfam" id="PF19306">
    <property type="entry name" value="WHD_Lhr"/>
    <property type="match status" value="1"/>
</dbReference>
<dbReference type="InterPro" id="IPR013701">
    <property type="entry name" value="Lhr-like_DEAD/DEAH_assoc"/>
</dbReference>
<comment type="similarity">
    <text evidence="9">Belongs to the Lhr helicase family. Lhr-Core subfamily.</text>
</comment>
<sequence>MSLGLPHTFSDWFAARNWAPRAHQLDLLAQDQAGQHTLLIAPTGAGKTLAGFLPSLVELAAQPDRPRRLHTLYVSPLKALAVDVERNLMTPIGEMNLPIRVETRTGDTPTSKRQRQRLDPPDILLTTPEQVALFAGMPDAGQMFAGLSRIIIDEAHALAPTKRGDLLALGLAALQRMAPQLRRTGLSATVADEAALAQWVAPQTGPQSNLARIVRGPQGLAPDISMLLSDERVPWAGHTGRHAMAEVYAAIQATQMALVFVNTRFQAELAFQELWKINDANLPIALHHGSLDVSQRRKVEQAMAQGRLRAIVCTSTLDLGIDWGNVDLVIQMGAPKGSSRLIQRIGRSNHRLDDVSRAILVPTNRFEMLECQAAQEAVLGGHLDGPVPRQGAIDILAQHIMGCSVGAAFHPDDLFAEVTSTAPYHHLSRHQFDRILGFVIDGGYALKSYDRFARLLRDEEGRLRCRNREAARAWRMNVGSIVADPVLKVRQVSANRSRRPGTPSGGSTLVGGRVVGEIEEYFVDGLSPRDTFLFAGEVWRFEGVSGTDCLVSKAADAAPKVPSWAGGKFPLSTYLAVRVRTMIATRSYWPKLHPQLQEWLQMQDYASVIPQEGEILVETFARGQRFHLACYPFEGRLAHQTLGMLLTRRLERLGREPLGFVANDYAISVWGLKDMSRVDMAALFDQDMLGDDLEEWLEESVLMKRTFRNCALIAGLIEQNQPGKQRTGRQVTFSADLIFDVLRRHQPDHILLEAARAEAGEGLMDIRRLSDCLGRIKGQIRHQRLSRISPFAVPLMLEIGKVPVNGQALENIIEEAAGDSLLQEAMGENFSGLFEAGR</sequence>
<keyword evidence="8" id="KW-0413">Isomerase</keyword>
<evidence type="ECO:0000313" key="14">
    <source>
        <dbReference type="Proteomes" id="UP000245086"/>
    </source>
</evidence>
<dbReference type="PANTHER" id="PTHR47962">
    <property type="entry name" value="ATP-DEPENDENT HELICASE LHR-RELATED-RELATED"/>
    <property type="match status" value="1"/>
</dbReference>
<dbReference type="SMART" id="SM00487">
    <property type="entry name" value="DEXDc"/>
    <property type="match status" value="1"/>
</dbReference>
<evidence type="ECO:0000256" key="8">
    <source>
        <dbReference type="ARBA" id="ARBA00023235"/>
    </source>
</evidence>
<feature type="domain" description="Helicase ATP-binding" evidence="11">
    <location>
        <begin position="28"/>
        <end position="208"/>
    </location>
</feature>
<dbReference type="NCBIfam" id="TIGR04121">
    <property type="entry name" value="DEXH_lig_assoc"/>
    <property type="match status" value="1"/>
</dbReference>
<dbReference type="SMART" id="SM00490">
    <property type="entry name" value="HELICc"/>
    <property type="match status" value="1"/>
</dbReference>
<protein>
    <submittedName>
        <fullName evidence="13">ATP-dependent RNA helicase DbpA</fullName>
        <ecNumber evidence="13">3.6.4.13</ecNumber>
    </submittedName>
</protein>